<keyword evidence="2" id="KW-1185">Reference proteome</keyword>
<dbReference type="PANTHER" id="PTHR45661:SF3">
    <property type="entry name" value="IG-LIKE DOMAIN-CONTAINING PROTEIN"/>
    <property type="match status" value="1"/>
</dbReference>
<proteinExistence type="predicted"/>
<dbReference type="InterPro" id="IPR032675">
    <property type="entry name" value="LRR_dom_sf"/>
</dbReference>
<protein>
    <recommendedName>
        <fullName evidence="3">Leucine-rich repeat domain-containing protein</fullName>
    </recommendedName>
</protein>
<dbReference type="Gene3D" id="3.40.50.12480">
    <property type="match status" value="1"/>
</dbReference>
<sequence length="686" mass="73922">MLLVLFAVQSWGLQAQDVTYTVRIETPGTLSSQIPASEKYKISHLTVSGKLNGLDIDFIRDMAGVARALKPLKEYSYETVYAYEDSITEGKLAVLDLSKAEIMVGSSYLIHGSKVICENGNKYFREEYYQTKGDNWIGDYMFSGCISLTSVTIPDNLNSFGIEPFSGCLNMKSLIASDKNRKFSSQDGVLFNKSKTQLIACLASESSYKIPASVVSVAANAFAGCKGLVSVTIPGNVASIGTNAFKDCASLKEMIIEDGNNQLLMGDYSLKYGTVIDFIFPESPLEKVYVGRVLSNNDRECSPFAFFKKSIRQVTVGEGMNAIGSNAFLGCTSLISISIPASVKSIGSQAFYHCSSLTSVALPNRISYIGGNAFSDCSALTSIVIPDSVRCIRAGTFANCTSLMSLSIPDNVTSVIGNAFEGCTGVRSITIGDSLTWIMNDAFTGCTGLKEFIVSGGNPKYTVVDGVLFNKEKTQLFAYPNARSASYTIPEGVRFIADKAFSGCIKLNSITMPVSVRLIGTQSFYGCTGLTSVDIPNSVTTIGCKSFANSTGLTTVNIGSGVNSIYPDAFSGCRDLKEFIVSSGNAAYCSENGVLFTKDKKYLYAYPKAKSAIYTIPSYVTFIGEEAFSNCIGLKELHCSSIAPPRAYTSSFNGMDKALCKLYVPKGSRIFYNSADNWGFGNIIEE</sequence>
<dbReference type="EMBL" id="AP028055">
    <property type="protein sequence ID" value="BEG98541.1"/>
    <property type="molecule type" value="Genomic_DNA"/>
</dbReference>
<dbReference type="Pfam" id="PF13306">
    <property type="entry name" value="LRR_5"/>
    <property type="match status" value="5"/>
</dbReference>
<dbReference type="PANTHER" id="PTHR45661">
    <property type="entry name" value="SURFACE ANTIGEN"/>
    <property type="match status" value="1"/>
</dbReference>
<evidence type="ECO:0008006" key="3">
    <source>
        <dbReference type="Google" id="ProtNLM"/>
    </source>
</evidence>
<organism evidence="1 2">
    <name type="scientific">Bacteroides sedimenti</name>
    <dbReference type="NCBI Taxonomy" id="2136147"/>
    <lineage>
        <taxon>Bacteria</taxon>
        <taxon>Pseudomonadati</taxon>
        <taxon>Bacteroidota</taxon>
        <taxon>Bacteroidia</taxon>
        <taxon>Bacteroidales</taxon>
        <taxon>Bacteroidaceae</taxon>
        <taxon>Bacteroides</taxon>
    </lineage>
</organism>
<dbReference type="InterPro" id="IPR026906">
    <property type="entry name" value="LRR_5"/>
</dbReference>
<dbReference type="SUPFAM" id="SSF52058">
    <property type="entry name" value="L domain-like"/>
    <property type="match status" value="1"/>
</dbReference>
<name>A0ABN6Z1Q7_9BACE</name>
<dbReference type="InterPro" id="IPR053139">
    <property type="entry name" value="Surface_bspA-like"/>
</dbReference>
<dbReference type="Gene3D" id="3.80.10.10">
    <property type="entry name" value="Ribonuclease Inhibitor"/>
    <property type="match status" value="4"/>
</dbReference>
<evidence type="ECO:0000313" key="1">
    <source>
        <dbReference type="EMBL" id="BEG98541.1"/>
    </source>
</evidence>
<accession>A0ABN6Z1Q7</accession>
<dbReference type="Proteomes" id="UP001496674">
    <property type="component" value="Chromosome"/>
</dbReference>
<reference evidence="1 2" key="1">
    <citation type="submission" date="2023-04" db="EMBL/GenBank/DDBJ databases">
        <title>Draft genome sequence of acteroides sedimenti strain YN3PY1.</title>
        <authorList>
            <person name="Yoshida N."/>
        </authorList>
    </citation>
    <scope>NUCLEOTIDE SEQUENCE [LARGE SCALE GENOMIC DNA]</scope>
    <source>
        <strain evidence="1 2">YN3PY1</strain>
    </source>
</reference>
<gene>
    <name evidence="1" type="ORF">BSYN_08060</name>
</gene>
<evidence type="ECO:0000313" key="2">
    <source>
        <dbReference type="Proteomes" id="UP001496674"/>
    </source>
</evidence>